<keyword evidence="2" id="KW-0067">ATP-binding</keyword>
<dbReference type="EMBL" id="QZAA01000131">
    <property type="protein sequence ID" value="RQD76114.1"/>
    <property type="molecule type" value="Genomic_DNA"/>
</dbReference>
<evidence type="ECO:0000256" key="1">
    <source>
        <dbReference type="ARBA" id="ARBA00022679"/>
    </source>
</evidence>
<proteinExistence type="predicted"/>
<feature type="binding site" evidence="2">
    <location>
        <begin position="32"/>
        <end position="34"/>
    </location>
    <ligand>
        <name>ATP</name>
        <dbReference type="ChEBI" id="CHEBI:30616"/>
    </ligand>
</feature>
<evidence type="ECO:0000256" key="2">
    <source>
        <dbReference type="PIRSR" id="PIRSR004976-51"/>
    </source>
</evidence>
<dbReference type="InterPro" id="IPR011063">
    <property type="entry name" value="TilS/TtcA_N"/>
</dbReference>
<dbReference type="GO" id="GO:0016740">
    <property type="term" value="F:transferase activity"/>
    <property type="evidence" value="ECO:0007669"/>
    <property type="project" value="UniProtKB-KW"/>
</dbReference>
<dbReference type="AlphaFoldDB" id="A0A424YEU3"/>
<dbReference type="SUPFAM" id="SSF52402">
    <property type="entry name" value="Adenine nucleotide alpha hydrolases-like"/>
    <property type="match status" value="1"/>
</dbReference>
<accession>A0A424YEU3</accession>
<dbReference type="GO" id="GO:0008033">
    <property type="term" value="P:tRNA processing"/>
    <property type="evidence" value="ECO:0007669"/>
    <property type="project" value="InterPro"/>
</dbReference>
<evidence type="ECO:0000259" key="3">
    <source>
        <dbReference type="Pfam" id="PF01171"/>
    </source>
</evidence>
<dbReference type="PANTHER" id="PTHR43686">
    <property type="entry name" value="SULFURTRANSFERASE-RELATED"/>
    <property type="match status" value="1"/>
</dbReference>
<name>A0A424YEU3_9FIRM</name>
<reference evidence="4 5" key="1">
    <citation type="submission" date="2018-08" db="EMBL/GenBank/DDBJ databases">
        <title>The metabolism and importance of syntrophic acetate oxidation coupled to methane or sulfide production in haloalkaline environments.</title>
        <authorList>
            <person name="Timmers P.H.A."/>
            <person name="Vavourakis C.D."/>
            <person name="Sorokin D.Y."/>
            <person name="Sinninghe Damste J.S."/>
            <person name="Muyzer G."/>
            <person name="Stams A.J.M."/>
            <person name="Plugge C.M."/>
        </authorList>
    </citation>
    <scope>NUCLEOTIDE SEQUENCE [LARGE SCALE GENOMIC DNA]</scope>
    <source>
        <strain evidence="4">MSAO_Bac1</strain>
    </source>
</reference>
<dbReference type="InterPro" id="IPR014729">
    <property type="entry name" value="Rossmann-like_a/b/a_fold"/>
</dbReference>
<sequence>MKIKVPGFILSRTKKALLDYEMIQEGDRIALGLSGGKDSLILLYVLRYLQKALPVNFQLEGVLVNLGWEVDYGPVEEICRALGISYHQVDTRIGPIIFQTREEKNPCSLCSRMRRGALDNRAKELGCNKVALGHHLDDAIETLFLSMFYEGRTRTFLPLTYLDRKDLTLIRPLIYIPERNLTAFSQKVPLPHIKNPCPVSGKTKRQVVKEILNHIEERIPRVRHRLWLALQRMEKDRLWPEKKGDQQGD</sequence>
<keyword evidence="1" id="KW-0808">Transferase</keyword>
<dbReference type="GO" id="GO:0005524">
    <property type="term" value="F:ATP binding"/>
    <property type="evidence" value="ECO:0007669"/>
    <property type="project" value="UniProtKB-KW"/>
</dbReference>
<dbReference type="Pfam" id="PF01171">
    <property type="entry name" value="ATP_bind_3"/>
    <property type="match status" value="1"/>
</dbReference>
<dbReference type="Proteomes" id="UP000285138">
    <property type="component" value="Unassembled WGS sequence"/>
</dbReference>
<dbReference type="PANTHER" id="PTHR43686:SF1">
    <property type="entry name" value="AMINOTRAN_5 DOMAIN-CONTAINING PROTEIN"/>
    <property type="match status" value="1"/>
</dbReference>
<feature type="domain" description="tRNA(Ile)-lysidine/2-thiocytidine synthase N-terminal" evidence="3">
    <location>
        <begin position="29"/>
        <end position="196"/>
    </location>
</feature>
<dbReference type="CDD" id="cd24138">
    <property type="entry name" value="TtcA-like"/>
    <property type="match status" value="1"/>
</dbReference>
<feature type="binding site" evidence="2">
    <location>
        <position position="64"/>
    </location>
    <ligand>
        <name>ATP</name>
        <dbReference type="ChEBI" id="CHEBI:30616"/>
    </ligand>
</feature>
<organism evidence="4 5">
    <name type="scientific">Candidatus Syntrophonatronum acetioxidans</name>
    <dbReference type="NCBI Taxonomy" id="1795816"/>
    <lineage>
        <taxon>Bacteria</taxon>
        <taxon>Bacillati</taxon>
        <taxon>Bacillota</taxon>
        <taxon>Clostridia</taxon>
        <taxon>Eubacteriales</taxon>
        <taxon>Syntrophomonadaceae</taxon>
        <taxon>Candidatus Syntrophonatronum</taxon>
    </lineage>
</organism>
<feature type="binding site" evidence="2">
    <location>
        <position position="38"/>
    </location>
    <ligand>
        <name>ATP</name>
        <dbReference type="ChEBI" id="CHEBI:30616"/>
    </ligand>
</feature>
<dbReference type="Gene3D" id="3.40.50.620">
    <property type="entry name" value="HUPs"/>
    <property type="match status" value="1"/>
</dbReference>
<comment type="caution">
    <text evidence="4">The sequence shown here is derived from an EMBL/GenBank/DDBJ whole genome shotgun (WGS) entry which is preliminary data.</text>
</comment>
<keyword evidence="4" id="KW-0378">Hydrolase</keyword>
<dbReference type="GO" id="GO:0016787">
    <property type="term" value="F:hydrolase activity"/>
    <property type="evidence" value="ECO:0007669"/>
    <property type="project" value="UniProtKB-KW"/>
</dbReference>
<feature type="binding site" evidence="2">
    <location>
        <position position="133"/>
    </location>
    <ligand>
        <name>ATP</name>
        <dbReference type="ChEBI" id="CHEBI:30616"/>
    </ligand>
</feature>
<evidence type="ECO:0000313" key="5">
    <source>
        <dbReference type="Proteomes" id="UP000285138"/>
    </source>
</evidence>
<protein>
    <submittedName>
        <fullName evidence="4">Adenine nucleotide alpha hydrolase family protein</fullName>
    </submittedName>
</protein>
<gene>
    <name evidence="4" type="ORF">D5R97_05085</name>
</gene>
<feature type="binding site" evidence="2">
    <location>
        <position position="138"/>
    </location>
    <ligand>
        <name>ATP</name>
        <dbReference type="ChEBI" id="CHEBI:30616"/>
    </ligand>
</feature>
<keyword evidence="2" id="KW-0547">Nucleotide-binding</keyword>
<dbReference type="InterPro" id="IPR035107">
    <property type="entry name" value="tRNA_thiolation_TtcA_Ctu1"/>
</dbReference>
<dbReference type="PIRSF" id="PIRSF004976">
    <property type="entry name" value="ATPase_YdaO"/>
    <property type="match status" value="1"/>
</dbReference>
<evidence type="ECO:0000313" key="4">
    <source>
        <dbReference type="EMBL" id="RQD76114.1"/>
    </source>
</evidence>